<keyword evidence="5 7" id="KW-0472">Membrane</keyword>
<keyword evidence="9" id="KW-0966">Cell projection</keyword>
<dbReference type="EMBL" id="JACXIY010000023">
    <property type="protein sequence ID" value="MBD2870727.1"/>
    <property type="molecule type" value="Genomic_DNA"/>
</dbReference>
<keyword evidence="4 7" id="KW-1133">Transmembrane helix</keyword>
<dbReference type="InterPro" id="IPR022781">
    <property type="entry name" value="Flagellar_biosynth_FliO"/>
</dbReference>
<comment type="caution">
    <text evidence="9">The sequence shown here is derived from an EMBL/GenBank/DDBJ whole genome shotgun (WGS) entry which is preliminary data.</text>
</comment>
<evidence type="ECO:0000256" key="2">
    <source>
        <dbReference type="ARBA" id="ARBA00022475"/>
    </source>
</evidence>
<reference evidence="9" key="1">
    <citation type="submission" date="2020-09" db="EMBL/GenBank/DDBJ databases">
        <title>A novel bacterium of genus Paenibacillus, isolated from South China Sea.</title>
        <authorList>
            <person name="Huang H."/>
            <person name="Mo K."/>
            <person name="Hu Y."/>
        </authorList>
    </citation>
    <scope>NUCLEOTIDE SEQUENCE</scope>
    <source>
        <strain evidence="9">IB182493</strain>
    </source>
</reference>
<comment type="subcellular location">
    <subcellularLocation>
        <location evidence="1">Cell membrane</location>
    </subcellularLocation>
</comment>
<keyword evidence="8" id="KW-0732">Signal</keyword>
<dbReference type="AlphaFoldDB" id="A0A927CPJ8"/>
<keyword evidence="2" id="KW-1003">Cell membrane</keyword>
<accession>A0A927CPJ8</accession>
<evidence type="ECO:0000256" key="5">
    <source>
        <dbReference type="ARBA" id="ARBA00023136"/>
    </source>
</evidence>
<evidence type="ECO:0000256" key="7">
    <source>
        <dbReference type="SAM" id="Phobius"/>
    </source>
</evidence>
<feature type="signal peptide" evidence="8">
    <location>
        <begin position="1"/>
        <end position="25"/>
    </location>
</feature>
<evidence type="ECO:0000256" key="1">
    <source>
        <dbReference type="ARBA" id="ARBA00004236"/>
    </source>
</evidence>
<feature type="chain" id="PRO_5039414798" evidence="8">
    <location>
        <begin position="26"/>
        <end position="214"/>
    </location>
</feature>
<keyword evidence="3 7" id="KW-0812">Transmembrane</keyword>
<keyword evidence="9" id="KW-0282">Flagellum</keyword>
<protein>
    <submittedName>
        <fullName evidence="9">Flagellar biosynthetic protein FliO</fullName>
    </submittedName>
</protein>
<dbReference type="GO" id="GO:0044781">
    <property type="term" value="P:bacterial-type flagellum organization"/>
    <property type="evidence" value="ECO:0007669"/>
    <property type="project" value="InterPro"/>
</dbReference>
<keyword evidence="10" id="KW-1185">Reference proteome</keyword>
<evidence type="ECO:0000256" key="4">
    <source>
        <dbReference type="ARBA" id="ARBA00022989"/>
    </source>
</evidence>
<name>A0A927CPJ8_9BACL</name>
<feature type="region of interest" description="Disordered" evidence="6">
    <location>
        <begin position="158"/>
        <end position="177"/>
    </location>
</feature>
<evidence type="ECO:0000313" key="9">
    <source>
        <dbReference type="EMBL" id="MBD2870727.1"/>
    </source>
</evidence>
<evidence type="ECO:0000256" key="8">
    <source>
        <dbReference type="SAM" id="SignalP"/>
    </source>
</evidence>
<evidence type="ECO:0000256" key="6">
    <source>
        <dbReference type="SAM" id="MobiDB-lite"/>
    </source>
</evidence>
<sequence length="214" mass="23337">MLNILSSISTASALGMANWSRFAAAAATDGSSAERGGQLAFTGTSNVAGSLVWVIVSLAIVIVLIVLVIKWLSQRGRSWGTNRSLRSLGGVALGQNSSIQAVEIAGRVYIVGVGESITLLDKLDDPEQVRAVIAQLERKPESVWPHNLLAGFLDKAKKRSGQEKTEPTRERWNSASSFQTILQEKLSQQAERKQQLETLLHDPKSNERLMDDEK</sequence>
<dbReference type="Pfam" id="PF04347">
    <property type="entry name" value="FliO"/>
    <property type="match status" value="1"/>
</dbReference>
<dbReference type="RefSeq" id="WP_190863901.1">
    <property type="nucleotide sequence ID" value="NZ_JACXIY010000023.1"/>
</dbReference>
<dbReference type="GO" id="GO:0016020">
    <property type="term" value="C:membrane"/>
    <property type="evidence" value="ECO:0007669"/>
    <property type="project" value="InterPro"/>
</dbReference>
<dbReference type="Proteomes" id="UP000632125">
    <property type="component" value="Unassembled WGS sequence"/>
</dbReference>
<evidence type="ECO:0000313" key="10">
    <source>
        <dbReference type="Proteomes" id="UP000632125"/>
    </source>
</evidence>
<evidence type="ECO:0000256" key="3">
    <source>
        <dbReference type="ARBA" id="ARBA00022692"/>
    </source>
</evidence>
<feature type="compositionally biased region" description="Basic and acidic residues" evidence="6">
    <location>
        <begin position="160"/>
        <end position="172"/>
    </location>
</feature>
<organism evidence="9 10">
    <name type="scientific">Paenibacillus arenilitoris</name>
    <dbReference type="NCBI Taxonomy" id="2772299"/>
    <lineage>
        <taxon>Bacteria</taxon>
        <taxon>Bacillati</taxon>
        <taxon>Bacillota</taxon>
        <taxon>Bacilli</taxon>
        <taxon>Bacillales</taxon>
        <taxon>Paenibacillaceae</taxon>
        <taxon>Paenibacillus</taxon>
    </lineage>
</organism>
<feature type="transmembrane region" description="Helical" evidence="7">
    <location>
        <begin position="50"/>
        <end position="73"/>
    </location>
</feature>
<feature type="region of interest" description="Disordered" evidence="6">
    <location>
        <begin position="192"/>
        <end position="214"/>
    </location>
</feature>
<keyword evidence="9" id="KW-0969">Cilium</keyword>
<gene>
    <name evidence="9" type="ORF">IDH41_19265</name>
</gene>
<proteinExistence type="predicted"/>